<reference evidence="1 2" key="1">
    <citation type="submission" date="2018-10" db="EMBL/GenBank/DDBJ databases">
        <title>Genomic Encyclopedia of Type Strains, Phase IV (KMG-IV): sequencing the most valuable type-strain genomes for metagenomic binning, comparative biology and taxonomic classification.</title>
        <authorList>
            <person name="Goeker M."/>
        </authorList>
    </citation>
    <scope>NUCLEOTIDE SEQUENCE [LARGE SCALE GENOMIC DNA]</scope>
    <source>
        <strain evidence="1 2">DSM 22653</strain>
    </source>
</reference>
<dbReference type="Proteomes" id="UP000267019">
    <property type="component" value="Unassembled WGS sequence"/>
</dbReference>
<evidence type="ECO:0008006" key="3">
    <source>
        <dbReference type="Google" id="ProtNLM"/>
    </source>
</evidence>
<accession>A0A660L5S0</accession>
<proteinExistence type="predicted"/>
<keyword evidence="2" id="KW-1185">Reference proteome</keyword>
<evidence type="ECO:0000313" key="1">
    <source>
        <dbReference type="EMBL" id="RKQ88554.1"/>
    </source>
</evidence>
<name>A0A660L5S0_9BACL</name>
<organism evidence="1 2">
    <name type="scientific">Brockia lithotrophica</name>
    <dbReference type="NCBI Taxonomy" id="933949"/>
    <lineage>
        <taxon>Bacteria</taxon>
        <taxon>Bacillati</taxon>
        <taxon>Bacillota</taxon>
        <taxon>Bacilli</taxon>
        <taxon>Bacillales</taxon>
        <taxon>Bacillales Family X. Incertae Sedis</taxon>
        <taxon>Brockia</taxon>
    </lineage>
</organism>
<sequence>MDEGRRTARVLRIEGGGLLVALDDGREGVVPWEEAALPEVNFAYALELVGQEVAVVPLGEGRWSRLRALDPLPLAAGDVRPGVVRHVEDRRLWVEVDGHLLDVPPKEAAWGYVPGTLRDLFSPGERVDVRVLRAEPPRVSVRQAILDPFGGRDKNVFAPGEEVFGYVTDVDFGTGELLVVFAPRVLGYVAVPDPPESGSSLVARVVAFREPTPLWDTVFTGEFVRWVRRREKRA</sequence>
<evidence type="ECO:0000313" key="2">
    <source>
        <dbReference type="Proteomes" id="UP000267019"/>
    </source>
</evidence>
<protein>
    <recommendedName>
        <fullName evidence="3">S1 motif domain-containing protein</fullName>
    </recommendedName>
</protein>
<comment type="caution">
    <text evidence="1">The sequence shown here is derived from an EMBL/GenBank/DDBJ whole genome shotgun (WGS) entry which is preliminary data.</text>
</comment>
<gene>
    <name evidence="1" type="ORF">C7438_0193</name>
</gene>
<dbReference type="SUPFAM" id="SSF50249">
    <property type="entry name" value="Nucleic acid-binding proteins"/>
    <property type="match status" value="1"/>
</dbReference>
<dbReference type="AlphaFoldDB" id="A0A660L5S0"/>
<dbReference type="InterPro" id="IPR012340">
    <property type="entry name" value="NA-bd_OB-fold"/>
</dbReference>
<dbReference type="EMBL" id="RBIJ01000001">
    <property type="protein sequence ID" value="RKQ88554.1"/>
    <property type="molecule type" value="Genomic_DNA"/>
</dbReference>